<dbReference type="AlphaFoldDB" id="A0A1M6J661"/>
<accession>A0A1M6J661</accession>
<evidence type="ECO:0000313" key="2">
    <source>
        <dbReference type="EMBL" id="SHJ42131.1"/>
    </source>
</evidence>
<dbReference type="Proteomes" id="UP000184171">
    <property type="component" value="Unassembled WGS sequence"/>
</dbReference>
<dbReference type="EMBL" id="FQZT01000008">
    <property type="protein sequence ID" value="SHJ42131.1"/>
    <property type="molecule type" value="Genomic_DNA"/>
</dbReference>
<dbReference type="OrthoDB" id="5401144at2"/>
<proteinExistence type="predicted"/>
<protein>
    <recommendedName>
        <fullName evidence="1">PatA-like N-terminal domain-containing protein</fullName>
    </recommendedName>
</protein>
<keyword evidence="3" id="KW-1185">Reference proteome</keyword>
<reference evidence="2 3" key="1">
    <citation type="submission" date="2016-11" db="EMBL/GenBank/DDBJ databases">
        <authorList>
            <person name="Jaros S."/>
            <person name="Januszkiewicz K."/>
            <person name="Wedrychowicz H."/>
        </authorList>
    </citation>
    <scope>NUCLEOTIDE SEQUENCE [LARGE SCALE GENOMIC DNA]</scope>
    <source>
        <strain evidence="2 3">DSM 5091</strain>
    </source>
</reference>
<dbReference type="PANTHER" id="PTHR36304:SF4">
    <property type="entry name" value="DUF4388 DOMAIN-CONTAINING PROTEIN"/>
    <property type="match status" value="1"/>
</dbReference>
<name>A0A1M6J661_MALRU</name>
<organism evidence="2 3">
    <name type="scientific">Malonomonas rubra DSM 5091</name>
    <dbReference type="NCBI Taxonomy" id="1122189"/>
    <lineage>
        <taxon>Bacteria</taxon>
        <taxon>Pseudomonadati</taxon>
        <taxon>Thermodesulfobacteriota</taxon>
        <taxon>Desulfuromonadia</taxon>
        <taxon>Desulfuromonadales</taxon>
        <taxon>Geopsychrobacteraceae</taxon>
        <taxon>Malonomonas</taxon>
    </lineage>
</organism>
<sequence length="407" mass="46071">MSDLKIDADGHLKLPLAIRHQLGQEALQPVSSSPGHLLLGRPEKENPVLLAGLLGDISVPDLLSFFNMFRKNGILHFSLANGSKQIFFQQGEIVFASSTFANEDLGEILFSLGQVERDALLEIRQQVKGRVTLGKLLVDRGLVSPRQLWQATRSQVEGIVYSLFNEAGGSFHFESRALDQEEILRLSMSTQNLIMEGLRRQDEEALFMRKVISLDYFPVPTGNMQENLNQAENKLLHFAEAGKLPARDLFRKAGLREFDGIRTLYGLLERKLLQMEESPANEVEGELGEILTIYNNLFKILSRRMRKPVKDYHQQVEALLGELQQPYSFVMREVELLEDGTFDGNKLVNNLAGLEEGDRKKLLADSLCELAFQQTMLVRRELDADQARPLIARVQDTTTRVRALVER</sequence>
<gene>
    <name evidence="2" type="ORF">SAMN02745165_02313</name>
</gene>
<feature type="domain" description="PatA-like N-terminal" evidence="1">
    <location>
        <begin position="52"/>
        <end position="204"/>
    </location>
</feature>
<evidence type="ECO:0000313" key="3">
    <source>
        <dbReference type="Proteomes" id="UP000184171"/>
    </source>
</evidence>
<dbReference type="PANTHER" id="PTHR36304">
    <property type="entry name" value="DOMAIN GTPASE-ACTIVATING PROTEIN, PUTATIVE-RELATED-RELATED"/>
    <property type="match status" value="1"/>
</dbReference>
<dbReference type="RefSeq" id="WP_072908891.1">
    <property type="nucleotide sequence ID" value="NZ_FQZT01000008.1"/>
</dbReference>
<dbReference type="InterPro" id="IPR025497">
    <property type="entry name" value="PatA-like_N"/>
</dbReference>
<dbReference type="Pfam" id="PF14332">
    <property type="entry name" value="DUF4388"/>
    <property type="match status" value="1"/>
</dbReference>
<evidence type="ECO:0000259" key="1">
    <source>
        <dbReference type="Pfam" id="PF14332"/>
    </source>
</evidence>
<dbReference type="STRING" id="1122189.SAMN02745165_02313"/>